<sequence>MPIANVHISKGSKTLHGWYAHPIPYEMSIKEFFDKLIIGEISPDCDISVSSFETIDRIELSQTLVAGTTTIQASPHCQIIESTKAFGLNIHYHLNTSDIITSHLAPLNNKQVLYNDIIEWIRQNSGGWSSIENANAQGKRFVSCLCDIIWYIDMHDHLKLKERSYHIPELFMGFFGRANPESYKNSRKPFNAIELNLHFVLNYVSFLNGQNKITTKNHTSITPVRKIEQAITIKIHKANTYIMPNDEFKYNQLENALEDLPLWIPIDIENYLPTDPVPRMRYIQGLSRAFTFKLDADETMMMQRNTNIVNELQAHSPHYHTRAMRKNYFRTCDLILPRETIHLIDDNVSQQDRSTESIAKRPRLKEFMEHCCRIRHYSFTIKKCGDETCSTCLPLRCSREEFEQLHYIPDPTPGEDLHYKSFEELYGTTTTEEYRPSLKDAKLKNTKSGKTKVIMKHTMPFSPSSIRAKNVGITVVCTECEKPRLLFSAKKLQLKERKLLESFLDTILYTCGMSFHNTCDLASSKSINPAEISVSNDYQSNDQNNQPSDDRQSDDQLSDNLPSDDAAADDVIARSNCPYRESIDVSDEEDINDEEYINEEENINEEEYIYEEEGINEEVEGGINEEDKVDINEEDEGEINEEDINEETSEVRSKEISTEDPIYKLFQQVFVNDSWSCASPIEKPYYSAKIFSVVCFLCGNRKVTRTSNNERPLCIGCGGKARKVLSKKRYRWRPGVNKKGKQRRTA</sequence>
<keyword evidence="3" id="KW-1185">Reference proteome</keyword>
<feature type="region of interest" description="Disordered" evidence="1">
    <location>
        <begin position="535"/>
        <end position="593"/>
    </location>
</feature>
<name>A0ABN7UC63_GIGMA</name>
<protein>
    <submittedName>
        <fullName evidence="2">28878_t:CDS:1</fullName>
    </submittedName>
</protein>
<gene>
    <name evidence="2" type="ORF">GMARGA_LOCUS4989</name>
</gene>
<evidence type="ECO:0000313" key="2">
    <source>
        <dbReference type="EMBL" id="CAG8560419.1"/>
    </source>
</evidence>
<feature type="compositionally biased region" description="Low complexity" evidence="1">
    <location>
        <begin position="535"/>
        <end position="547"/>
    </location>
</feature>
<evidence type="ECO:0000313" key="3">
    <source>
        <dbReference type="Proteomes" id="UP000789901"/>
    </source>
</evidence>
<accession>A0ABN7UC63</accession>
<dbReference type="Proteomes" id="UP000789901">
    <property type="component" value="Unassembled WGS sequence"/>
</dbReference>
<organism evidence="2 3">
    <name type="scientific">Gigaspora margarita</name>
    <dbReference type="NCBI Taxonomy" id="4874"/>
    <lineage>
        <taxon>Eukaryota</taxon>
        <taxon>Fungi</taxon>
        <taxon>Fungi incertae sedis</taxon>
        <taxon>Mucoromycota</taxon>
        <taxon>Glomeromycotina</taxon>
        <taxon>Glomeromycetes</taxon>
        <taxon>Diversisporales</taxon>
        <taxon>Gigasporaceae</taxon>
        <taxon>Gigaspora</taxon>
    </lineage>
</organism>
<comment type="caution">
    <text evidence="2">The sequence shown here is derived from an EMBL/GenBank/DDBJ whole genome shotgun (WGS) entry which is preliminary data.</text>
</comment>
<evidence type="ECO:0000256" key="1">
    <source>
        <dbReference type="SAM" id="MobiDB-lite"/>
    </source>
</evidence>
<reference evidence="2 3" key="1">
    <citation type="submission" date="2021-06" db="EMBL/GenBank/DDBJ databases">
        <authorList>
            <person name="Kallberg Y."/>
            <person name="Tangrot J."/>
            <person name="Rosling A."/>
        </authorList>
    </citation>
    <scope>NUCLEOTIDE SEQUENCE [LARGE SCALE GENOMIC DNA]</scope>
    <source>
        <strain evidence="2 3">120-4 pot B 10/14</strain>
    </source>
</reference>
<dbReference type="EMBL" id="CAJVQB010002053">
    <property type="protein sequence ID" value="CAG8560419.1"/>
    <property type="molecule type" value="Genomic_DNA"/>
</dbReference>
<proteinExistence type="predicted"/>
<feature type="compositionally biased region" description="Acidic residues" evidence="1">
    <location>
        <begin position="584"/>
        <end position="593"/>
    </location>
</feature>